<evidence type="ECO:0000313" key="2">
    <source>
        <dbReference type="EMBL" id="PRP78344.1"/>
    </source>
</evidence>
<dbReference type="EMBL" id="MDYQ01000229">
    <property type="protein sequence ID" value="PRP78344.1"/>
    <property type="molecule type" value="Genomic_DNA"/>
</dbReference>
<dbReference type="PANTHER" id="PTHR28110">
    <property type="entry name" value="TRANSMEMBRANE PROTEIN"/>
    <property type="match status" value="1"/>
</dbReference>
<feature type="chain" id="PRO_5015103860" description="DUF218 domain-containing protein" evidence="1">
    <location>
        <begin position="27"/>
        <end position="306"/>
    </location>
</feature>
<keyword evidence="1" id="KW-0732">Signal</keyword>
<protein>
    <recommendedName>
        <fullName evidence="4">DUF218 domain-containing protein</fullName>
    </recommendedName>
</protein>
<reference evidence="2 3" key="1">
    <citation type="journal article" date="2018" name="Genome Biol. Evol.">
        <title>Multiple Roots of Fruiting Body Formation in Amoebozoa.</title>
        <authorList>
            <person name="Hillmann F."/>
            <person name="Forbes G."/>
            <person name="Novohradska S."/>
            <person name="Ferling I."/>
            <person name="Riege K."/>
            <person name="Groth M."/>
            <person name="Westermann M."/>
            <person name="Marz M."/>
            <person name="Spaller T."/>
            <person name="Winckler T."/>
            <person name="Schaap P."/>
            <person name="Glockner G."/>
        </authorList>
    </citation>
    <scope>NUCLEOTIDE SEQUENCE [LARGE SCALE GENOMIC DNA]</scope>
    <source>
        <strain evidence="2 3">Jena</strain>
    </source>
</reference>
<name>A0A2P6N324_9EUKA</name>
<accession>A0A2P6N324</accession>
<feature type="signal peptide" evidence="1">
    <location>
        <begin position="1"/>
        <end position="26"/>
    </location>
</feature>
<dbReference type="InterPro" id="IPR055323">
    <property type="entry name" value="C57A10.07/YOR238W"/>
</dbReference>
<evidence type="ECO:0000256" key="1">
    <source>
        <dbReference type="SAM" id="SignalP"/>
    </source>
</evidence>
<keyword evidence="3" id="KW-1185">Reference proteome</keyword>
<dbReference type="GO" id="GO:0005737">
    <property type="term" value="C:cytoplasm"/>
    <property type="evidence" value="ECO:0007669"/>
    <property type="project" value="TreeGrafter"/>
</dbReference>
<dbReference type="PANTHER" id="PTHR28110:SF1">
    <property type="entry name" value="TRANSMEMBRANE PROTEIN"/>
    <property type="match status" value="1"/>
</dbReference>
<evidence type="ECO:0000313" key="3">
    <source>
        <dbReference type="Proteomes" id="UP000241769"/>
    </source>
</evidence>
<dbReference type="STRING" id="1890364.A0A2P6N324"/>
<sequence length="306" mass="35283">MVSRSTITRALFLVTLLAFLIINLQWISPPPESPNVPPQEVLPDEDFSYTAVMKPARPDLKDLIMVAGHAIYLGDLSLQPPQRDDGWILESFQRNGQVEVLLNHIQAGMKLAESSKESLLIFSGGETRVFGGAMSEAQSYYWLAHKLYSDRKPGTENFRPFERATTEEHAGDSYENLLFSICRFREVTGSYPRNITVVGFEFKRERFEKIHRYALRFPMERFNYVGIDPLHKPIAGETVNSFNPYVKDLYGCHGTLREKRESRNPFRQYHGYEKSCSEIARLIRYCPKTADTLYSLPLPWDKMQKT</sequence>
<gene>
    <name evidence="2" type="ORF">PROFUN_11384</name>
</gene>
<dbReference type="Proteomes" id="UP000241769">
    <property type="component" value="Unassembled WGS sequence"/>
</dbReference>
<dbReference type="AlphaFoldDB" id="A0A2P6N324"/>
<organism evidence="2 3">
    <name type="scientific">Planoprotostelium fungivorum</name>
    <dbReference type="NCBI Taxonomy" id="1890364"/>
    <lineage>
        <taxon>Eukaryota</taxon>
        <taxon>Amoebozoa</taxon>
        <taxon>Evosea</taxon>
        <taxon>Variosea</taxon>
        <taxon>Cavosteliida</taxon>
        <taxon>Cavosteliaceae</taxon>
        <taxon>Planoprotostelium</taxon>
    </lineage>
</organism>
<proteinExistence type="predicted"/>
<comment type="caution">
    <text evidence="2">The sequence shown here is derived from an EMBL/GenBank/DDBJ whole genome shotgun (WGS) entry which is preliminary data.</text>
</comment>
<evidence type="ECO:0008006" key="4">
    <source>
        <dbReference type="Google" id="ProtNLM"/>
    </source>
</evidence>
<dbReference type="InParanoid" id="A0A2P6N324"/>
<dbReference type="OrthoDB" id="4347at2759"/>